<protein>
    <submittedName>
        <fullName evidence="2">S2-RNase</fullName>
    </submittedName>
</protein>
<reference evidence="2 3" key="3">
    <citation type="submission" date="2019-11" db="EMBL/GenBank/DDBJ databases">
        <title>A de novo genome assembly of a pear dwarfing rootstock.</title>
        <authorList>
            <person name="Wang F."/>
            <person name="Wang J."/>
            <person name="Li S."/>
            <person name="Zhang Y."/>
            <person name="Fang M."/>
            <person name="Ma L."/>
            <person name="Zhao Y."/>
            <person name="Jiang S."/>
        </authorList>
    </citation>
    <scope>NUCLEOTIDE SEQUENCE [LARGE SCALE GENOMIC DNA]</scope>
    <source>
        <strain evidence="2">S2</strain>
        <tissue evidence="2">Leaf</tissue>
    </source>
</reference>
<reference evidence="3" key="2">
    <citation type="submission" date="2019-10" db="EMBL/GenBank/DDBJ databases">
        <title>A de novo genome assembly of a pear dwarfing rootstock.</title>
        <authorList>
            <person name="Wang F."/>
            <person name="Wang J."/>
            <person name="Li S."/>
            <person name="Zhang Y."/>
            <person name="Fang M."/>
            <person name="Ma L."/>
            <person name="Zhao Y."/>
            <person name="Jiang S."/>
        </authorList>
    </citation>
    <scope>NUCLEOTIDE SEQUENCE [LARGE SCALE GENOMIC DNA]</scope>
</reference>
<dbReference type="EMBL" id="SMOL01000004">
    <property type="protein sequence ID" value="KAB2636835.1"/>
    <property type="molecule type" value="Genomic_DNA"/>
</dbReference>
<dbReference type="Proteomes" id="UP000327157">
    <property type="component" value="Chromosome 5"/>
</dbReference>
<organism evidence="2 3">
    <name type="scientific">Pyrus ussuriensis x Pyrus communis</name>
    <dbReference type="NCBI Taxonomy" id="2448454"/>
    <lineage>
        <taxon>Eukaryota</taxon>
        <taxon>Viridiplantae</taxon>
        <taxon>Streptophyta</taxon>
        <taxon>Embryophyta</taxon>
        <taxon>Tracheophyta</taxon>
        <taxon>Spermatophyta</taxon>
        <taxon>Magnoliopsida</taxon>
        <taxon>eudicotyledons</taxon>
        <taxon>Gunneridae</taxon>
        <taxon>Pentapetalae</taxon>
        <taxon>rosids</taxon>
        <taxon>fabids</taxon>
        <taxon>Rosales</taxon>
        <taxon>Rosaceae</taxon>
        <taxon>Amygdaloideae</taxon>
        <taxon>Maleae</taxon>
        <taxon>Pyrus</taxon>
    </lineage>
</organism>
<evidence type="ECO:0000256" key="1">
    <source>
        <dbReference type="SAM" id="MobiDB-lite"/>
    </source>
</evidence>
<keyword evidence="3" id="KW-1185">Reference proteome</keyword>
<dbReference type="AlphaFoldDB" id="A0A5N5I9J0"/>
<dbReference type="OrthoDB" id="1165525at2759"/>
<accession>A0A5N5I9J0</accession>
<comment type="caution">
    <text evidence="2">The sequence shown here is derived from an EMBL/GenBank/DDBJ whole genome shotgun (WGS) entry which is preliminary data.</text>
</comment>
<sequence>MAFHEQFYRVAPEMIINDLVEVKQFEHESIEDFMMRFRITRMRCQFPINHGQLISIAQKVLRLPLRKKFYDVQFNELQELVIVATKYEKLLIEEQQVKHSSKVHPFYKNKAAIHQLEFEETELEESDGHGEEGINMCAAEMTTPFKPLMVKGLVQSVKGQKVVTNDDGFVPIKHPKYQSYSFDLTKMAEIYEDTKKMPKLEELKGKKYCKLHYTFNHSITNCIQFRDWIHDLMVKGKVLLEKPHANMMIDTYPFPETPTNMINQSWAKKGKGKATWEGLSNRPKATIVKKVVLCSKCQCECKLEVLTSRAIIDQELARISIMRVAKKETSRNVFPRLGRDSQPNGLSEVFRNYEASEDVEDKEAKMSKGMDVRPS</sequence>
<name>A0A5N5I9J0_9ROSA</name>
<evidence type="ECO:0000313" key="2">
    <source>
        <dbReference type="EMBL" id="KAB2636835.1"/>
    </source>
</evidence>
<reference evidence="2 3" key="1">
    <citation type="submission" date="2019-09" db="EMBL/GenBank/DDBJ databases">
        <authorList>
            <person name="Ou C."/>
        </authorList>
    </citation>
    <scope>NUCLEOTIDE SEQUENCE [LARGE SCALE GENOMIC DNA]</scope>
    <source>
        <strain evidence="2">S2</strain>
        <tissue evidence="2">Leaf</tissue>
    </source>
</reference>
<evidence type="ECO:0000313" key="3">
    <source>
        <dbReference type="Proteomes" id="UP000327157"/>
    </source>
</evidence>
<proteinExistence type="predicted"/>
<feature type="compositionally biased region" description="Basic and acidic residues" evidence="1">
    <location>
        <begin position="362"/>
        <end position="375"/>
    </location>
</feature>
<feature type="region of interest" description="Disordered" evidence="1">
    <location>
        <begin position="351"/>
        <end position="375"/>
    </location>
</feature>
<gene>
    <name evidence="2" type="ORF">D8674_027369</name>
</gene>